<feature type="domain" description="Protein kinase" evidence="4">
    <location>
        <begin position="347"/>
        <end position="634"/>
    </location>
</feature>
<name>A0ABR3ZE16_9PEZI</name>
<feature type="region of interest" description="Disordered" evidence="3">
    <location>
        <begin position="213"/>
        <end position="258"/>
    </location>
</feature>
<dbReference type="SMART" id="SM00220">
    <property type="entry name" value="S_TKc"/>
    <property type="match status" value="1"/>
</dbReference>
<keyword evidence="1" id="KW-0547">Nucleotide-binding</keyword>
<dbReference type="PANTHER" id="PTHR24346:SF30">
    <property type="entry name" value="MATERNAL EMBRYONIC LEUCINE ZIPPER KINASE"/>
    <property type="match status" value="1"/>
</dbReference>
<organism evidence="5 6">
    <name type="scientific">Ceratocystis pirilliformis</name>
    <dbReference type="NCBI Taxonomy" id="259994"/>
    <lineage>
        <taxon>Eukaryota</taxon>
        <taxon>Fungi</taxon>
        <taxon>Dikarya</taxon>
        <taxon>Ascomycota</taxon>
        <taxon>Pezizomycotina</taxon>
        <taxon>Sordariomycetes</taxon>
        <taxon>Hypocreomycetidae</taxon>
        <taxon>Microascales</taxon>
        <taxon>Ceratocystidaceae</taxon>
        <taxon>Ceratocystis</taxon>
    </lineage>
</organism>
<keyword evidence="6" id="KW-1185">Reference proteome</keyword>
<keyword evidence="2" id="KW-0067">ATP-binding</keyword>
<dbReference type="PROSITE" id="PS50011">
    <property type="entry name" value="PROTEIN_KINASE_DOM"/>
    <property type="match status" value="1"/>
</dbReference>
<feature type="region of interest" description="Disordered" evidence="3">
    <location>
        <begin position="273"/>
        <end position="317"/>
    </location>
</feature>
<evidence type="ECO:0000256" key="2">
    <source>
        <dbReference type="ARBA" id="ARBA00022840"/>
    </source>
</evidence>
<dbReference type="Pfam" id="PF00069">
    <property type="entry name" value="Pkinase"/>
    <property type="match status" value="1"/>
</dbReference>
<evidence type="ECO:0000313" key="5">
    <source>
        <dbReference type="EMBL" id="KAL1898018.1"/>
    </source>
</evidence>
<accession>A0ABR3ZE16</accession>
<evidence type="ECO:0000259" key="4">
    <source>
        <dbReference type="PROSITE" id="PS50011"/>
    </source>
</evidence>
<reference evidence="5 6" key="1">
    <citation type="journal article" date="2024" name="IMA Fungus">
        <title>IMA Genome - F19 : A genome assembly and annotation guide to empower mycologists, including annotated draft genome sequences of Ceratocystis pirilliformis, Diaporthe australafricana, Fusarium ophioides, Paecilomyces lecythidis, and Sporothrix stenoceras.</title>
        <authorList>
            <person name="Aylward J."/>
            <person name="Wilson A.M."/>
            <person name="Visagie C.M."/>
            <person name="Spraker J."/>
            <person name="Barnes I."/>
            <person name="Buitendag C."/>
            <person name="Ceriani C."/>
            <person name="Del Mar Angel L."/>
            <person name="du Plessis D."/>
            <person name="Fuchs T."/>
            <person name="Gasser K."/>
            <person name="Kramer D."/>
            <person name="Li W."/>
            <person name="Munsamy K."/>
            <person name="Piso A."/>
            <person name="Price J.L."/>
            <person name="Sonnekus B."/>
            <person name="Thomas C."/>
            <person name="van der Nest A."/>
            <person name="van Dijk A."/>
            <person name="van Heerden A."/>
            <person name="van Vuuren N."/>
            <person name="Yilmaz N."/>
            <person name="Duong T.A."/>
            <person name="van der Merwe N.A."/>
            <person name="Wingfield M.J."/>
            <person name="Wingfield B.D."/>
        </authorList>
    </citation>
    <scope>NUCLEOTIDE SEQUENCE [LARGE SCALE GENOMIC DNA]</scope>
    <source>
        <strain evidence="5 6">CMW 12675</strain>
    </source>
</reference>
<dbReference type="PANTHER" id="PTHR24346">
    <property type="entry name" value="MAP/MICROTUBULE AFFINITY-REGULATING KINASE"/>
    <property type="match status" value="1"/>
</dbReference>
<evidence type="ECO:0000313" key="6">
    <source>
        <dbReference type="Proteomes" id="UP001583280"/>
    </source>
</evidence>
<dbReference type="SUPFAM" id="SSF56112">
    <property type="entry name" value="Protein kinase-like (PK-like)"/>
    <property type="match status" value="1"/>
</dbReference>
<dbReference type="Proteomes" id="UP001583280">
    <property type="component" value="Unassembled WGS sequence"/>
</dbReference>
<dbReference type="InterPro" id="IPR000719">
    <property type="entry name" value="Prot_kinase_dom"/>
</dbReference>
<evidence type="ECO:0000256" key="3">
    <source>
        <dbReference type="SAM" id="MobiDB-lite"/>
    </source>
</evidence>
<dbReference type="PROSITE" id="PS00108">
    <property type="entry name" value="PROTEIN_KINASE_ST"/>
    <property type="match status" value="1"/>
</dbReference>
<dbReference type="Gene3D" id="1.10.510.10">
    <property type="entry name" value="Transferase(Phosphotransferase) domain 1"/>
    <property type="match status" value="1"/>
</dbReference>
<gene>
    <name evidence="5" type="ORF">Cpir12675_002105</name>
</gene>
<proteinExistence type="predicted"/>
<feature type="compositionally biased region" description="Low complexity" evidence="3">
    <location>
        <begin position="635"/>
        <end position="658"/>
    </location>
</feature>
<dbReference type="EMBL" id="JAWDJO010000038">
    <property type="protein sequence ID" value="KAL1898018.1"/>
    <property type="molecule type" value="Genomic_DNA"/>
</dbReference>
<dbReference type="CDD" id="cd00180">
    <property type="entry name" value="PKc"/>
    <property type="match status" value="1"/>
</dbReference>
<dbReference type="InterPro" id="IPR008271">
    <property type="entry name" value="Ser/Thr_kinase_AS"/>
</dbReference>
<feature type="region of interest" description="Disordered" evidence="3">
    <location>
        <begin position="633"/>
        <end position="658"/>
    </location>
</feature>
<dbReference type="InterPro" id="IPR011009">
    <property type="entry name" value="Kinase-like_dom_sf"/>
</dbReference>
<evidence type="ECO:0000256" key="1">
    <source>
        <dbReference type="ARBA" id="ARBA00022741"/>
    </source>
</evidence>
<feature type="compositionally biased region" description="Basic and acidic residues" evidence="3">
    <location>
        <begin position="235"/>
        <end position="255"/>
    </location>
</feature>
<comment type="caution">
    <text evidence="5">The sequence shown here is derived from an EMBL/GenBank/DDBJ whole genome shotgun (WGS) entry which is preliminary data.</text>
</comment>
<protein>
    <recommendedName>
        <fullName evidence="4">Protein kinase domain-containing protein</fullName>
    </recommendedName>
</protein>
<sequence length="658" mass="75168">MASVTMAELSTSRDWEQTQAFTSEENRSILEVLKKDRERQNFVVVPPYLLDDLLVEDHHRESGIRTLIQPVDRKRSVSFHESSCTWINLKPATSPQGNIEHEVLAVIQTEKDIKFIVQIPGQPNEPSLLCELYYDPGSDYQIFLNRSSNLFSLARLSRDSDDDCDQMSRPTLDVWPGATRSLQPGTWRILIAFKPIVDFRILPKAPIIQYPCPQGSQSISADRLPSDQSLKRKRALDQDDGREIALKPPHDESNRRNNGVVIKFLQPVESPISIFPPTAGDEPEQPPRPIAPLGDRVGDTHPPAKSKSPPETNSNQSMILTGNALRDLPVNYIAHINAYQKDEYRLMRTDDLVHNSALSHIYKADHSNKREYIMVKILNTIDHKRPDNRKNIISQAITWERELRHHKRLKHDSIVRMVGGDARFLALYMEPVNAPDLGNAQQWRDKNNMFTGKPSNARQILRQTVDALEYIHAQGLVHNDIKPSNILYSVKTGAMLCDFGLASTVEESNNHQGGTPWYVPIEYLAHRRRGPPGDIWALGIVMLYLIRKIPLPETQHKQYLTWIIRDVHRNDIEPTVENEAQSARNQMQLWLDHIKNISSTLEERDPLEKLVSLMLRRSPTNRITAKSMMGILKVPPKQQQQQSSQPQSPSQIQPQPQQ</sequence>